<gene>
    <name evidence="1" type="ORF">PDMSB3_0013</name>
</gene>
<reference evidence="1 2" key="1">
    <citation type="submission" date="2019-08" db="EMBL/GenBank/DDBJ databases">
        <authorList>
            <person name="Herpell B J."/>
        </authorList>
    </citation>
    <scope>NUCLEOTIDE SEQUENCE [LARGE SCALE GENOMIC DNA]</scope>
    <source>
        <strain evidence="2">Msb3</strain>
        <plasmid evidence="1 2">pIII</plasmid>
    </source>
</reference>
<name>A0A5Q4ZIM6_9BURK</name>
<protein>
    <submittedName>
        <fullName evidence="1">Uncharacterized protein</fullName>
    </submittedName>
</protein>
<evidence type="ECO:0000313" key="2">
    <source>
        <dbReference type="Proteomes" id="UP000325811"/>
    </source>
</evidence>
<dbReference type="AlphaFoldDB" id="A0A5Q4ZIM6"/>
<geneLocation type="plasmid" evidence="1 2">
    <name>pIII</name>
</geneLocation>
<keyword evidence="1" id="KW-0614">Plasmid</keyword>
<keyword evidence="2" id="KW-1185">Reference proteome</keyword>
<proteinExistence type="predicted"/>
<dbReference type="EMBL" id="LR699557">
    <property type="protein sequence ID" value="VVD31236.1"/>
    <property type="molecule type" value="Genomic_DNA"/>
</dbReference>
<dbReference type="Proteomes" id="UP000325811">
    <property type="component" value="Plasmid pIII"/>
</dbReference>
<dbReference type="KEGG" id="pdio:PDMSB3_0013.4"/>
<evidence type="ECO:0000313" key="1">
    <source>
        <dbReference type="EMBL" id="VVD31236.1"/>
    </source>
</evidence>
<organism evidence="1 2">
    <name type="scientific">Paraburkholderia dioscoreae</name>
    <dbReference type="NCBI Taxonomy" id="2604047"/>
    <lineage>
        <taxon>Bacteria</taxon>
        <taxon>Pseudomonadati</taxon>
        <taxon>Pseudomonadota</taxon>
        <taxon>Betaproteobacteria</taxon>
        <taxon>Burkholderiales</taxon>
        <taxon>Burkholderiaceae</taxon>
        <taxon>Paraburkholderia</taxon>
    </lineage>
</organism>
<dbReference type="RefSeq" id="WP_165190321.1">
    <property type="nucleotide sequence ID" value="NZ_LR699557.1"/>
</dbReference>
<accession>A0A5Q4ZIM6</accession>
<sequence>MSYHTRDWEAAAQEAAFDGLCFCMLSDGRFINRQAMPDETPHRSRFALASDFFEQHIALITPVPHPSRI</sequence>